<proteinExistence type="inferred from homology"/>
<dbReference type="GO" id="GO:0072686">
    <property type="term" value="C:mitotic spindle"/>
    <property type="evidence" value="ECO:0007669"/>
    <property type="project" value="EnsemblFungi"/>
</dbReference>
<evidence type="ECO:0000256" key="1">
    <source>
        <dbReference type="ARBA" id="ARBA00004245"/>
    </source>
</evidence>
<dbReference type="GO" id="GO:0051010">
    <property type="term" value="F:microtubule plus-end binding"/>
    <property type="evidence" value="ECO:0007669"/>
    <property type="project" value="EnsemblFungi"/>
</dbReference>
<dbReference type="STRING" id="1245769.A0A0C7N4E0"/>
<evidence type="ECO:0000256" key="10">
    <source>
        <dbReference type="SAM" id="Coils"/>
    </source>
</evidence>
<dbReference type="Pfam" id="PF03271">
    <property type="entry name" value="EB1"/>
    <property type="match status" value="1"/>
</dbReference>
<evidence type="ECO:0000313" key="14">
    <source>
        <dbReference type="EMBL" id="CEP60351.1"/>
    </source>
</evidence>
<evidence type="ECO:0000259" key="13">
    <source>
        <dbReference type="PROSITE" id="PS51230"/>
    </source>
</evidence>
<dbReference type="GO" id="GO:1904825">
    <property type="term" value="P:protein localization to microtubule plus-end"/>
    <property type="evidence" value="ECO:0007669"/>
    <property type="project" value="EnsemblFungi"/>
</dbReference>
<feature type="coiled-coil region" evidence="10">
    <location>
        <begin position="200"/>
        <end position="234"/>
    </location>
</feature>
<organism evidence="14 15">
    <name type="scientific">Lachancea lanzarotensis</name>
    <dbReference type="NCBI Taxonomy" id="1245769"/>
    <lineage>
        <taxon>Eukaryota</taxon>
        <taxon>Fungi</taxon>
        <taxon>Dikarya</taxon>
        <taxon>Ascomycota</taxon>
        <taxon>Saccharomycotina</taxon>
        <taxon>Saccharomycetes</taxon>
        <taxon>Saccharomycetales</taxon>
        <taxon>Saccharomycetaceae</taxon>
        <taxon>Lachancea</taxon>
    </lineage>
</organism>
<comment type="similarity">
    <text evidence="2">Belongs to the MAPRE family.</text>
</comment>
<feature type="domain" description="EB1 C-terminal" evidence="13">
    <location>
        <begin position="206"/>
        <end position="288"/>
    </location>
</feature>
<dbReference type="GO" id="GO:0031116">
    <property type="term" value="P:positive regulation of microtubule polymerization"/>
    <property type="evidence" value="ECO:0007669"/>
    <property type="project" value="EnsemblFungi"/>
</dbReference>
<dbReference type="GO" id="GO:0031578">
    <property type="term" value="P:mitotic spindle orientation checkpoint signaling"/>
    <property type="evidence" value="ECO:0007669"/>
    <property type="project" value="EnsemblFungi"/>
</dbReference>
<dbReference type="InterPro" id="IPR004953">
    <property type="entry name" value="EB1_C"/>
</dbReference>
<evidence type="ECO:0000256" key="2">
    <source>
        <dbReference type="ARBA" id="ARBA00010729"/>
    </source>
</evidence>
<keyword evidence="3" id="KW-0963">Cytoplasm</keyword>
<dbReference type="GO" id="GO:0007020">
    <property type="term" value="P:microtubule nucleation"/>
    <property type="evidence" value="ECO:0007669"/>
    <property type="project" value="EnsemblFungi"/>
</dbReference>
<dbReference type="PANTHER" id="PTHR10623">
    <property type="entry name" value="MICROTUBULE-ASSOCIATED PROTEIN RP/EB FAMILY MEMBER"/>
    <property type="match status" value="1"/>
</dbReference>
<dbReference type="RefSeq" id="XP_022626595.1">
    <property type="nucleotide sequence ID" value="XM_022774505.1"/>
</dbReference>
<dbReference type="GO" id="GO:0007064">
    <property type="term" value="P:mitotic sister chromatid cohesion"/>
    <property type="evidence" value="ECO:0007669"/>
    <property type="project" value="EnsemblFungi"/>
</dbReference>
<dbReference type="GO" id="GO:0030473">
    <property type="term" value="P:nuclear migration along microtubule"/>
    <property type="evidence" value="ECO:0007669"/>
    <property type="project" value="EnsemblFungi"/>
</dbReference>
<keyword evidence="7" id="KW-0206">Cytoskeleton</keyword>
<evidence type="ECO:0000259" key="12">
    <source>
        <dbReference type="PROSITE" id="PS50021"/>
    </source>
</evidence>
<comment type="subcellular location">
    <subcellularLocation>
        <location evidence="1">Cytoplasm</location>
        <location evidence="1">Cytoskeleton</location>
    </subcellularLocation>
</comment>
<feature type="region of interest" description="Disordered" evidence="11">
    <location>
        <begin position="125"/>
        <end position="162"/>
    </location>
</feature>
<evidence type="ECO:0000256" key="11">
    <source>
        <dbReference type="SAM" id="MobiDB-lite"/>
    </source>
</evidence>
<dbReference type="InterPro" id="IPR027328">
    <property type="entry name" value="MAPRE"/>
</dbReference>
<accession>A0A0C7N4E0</accession>
<dbReference type="GO" id="GO:0007026">
    <property type="term" value="P:negative regulation of microtubule depolymerization"/>
    <property type="evidence" value="ECO:0007669"/>
    <property type="project" value="EnsemblFungi"/>
</dbReference>
<keyword evidence="15" id="KW-1185">Reference proteome</keyword>
<dbReference type="GO" id="GO:0030543">
    <property type="term" value="P:2-micrometer plasmid partitioning"/>
    <property type="evidence" value="ECO:0007669"/>
    <property type="project" value="EnsemblFungi"/>
</dbReference>
<evidence type="ECO:0000313" key="15">
    <source>
        <dbReference type="Proteomes" id="UP000054304"/>
    </source>
</evidence>
<dbReference type="SUPFAM" id="SSF47576">
    <property type="entry name" value="Calponin-homology domain, CH-domain"/>
    <property type="match status" value="1"/>
</dbReference>
<dbReference type="GO" id="GO:0005881">
    <property type="term" value="C:cytoplasmic microtubule"/>
    <property type="evidence" value="ECO:0007669"/>
    <property type="project" value="EnsemblFungi"/>
</dbReference>
<dbReference type="InterPro" id="IPR036872">
    <property type="entry name" value="CH_dom_sf"/>
</dbReference>
<evidence type="ECO:0000256" key="4">
    <source>
        <dbReference type="ARBA" id="ARBA00022618"/>
    </source>
</evidence>
<dbReference type="FunFam" id="1.10.418.10:FF:000028">
    <property type="entry name" value="RP/EB family microtubule-associated protein"/>
    <property type="match status" value="1"/>
</dbReference>
<dbReference type="GeneID" id="34683732"/>
<dbReference type="InterPro" id="IPR001715">
    <property type="entry name" value="CH_dom"/>
</dbReference>
<evidence type="ECO:0000256" key="3">
    <source>
        <dbReference type="ARBA" id="ARBA00022490"/>
    </source>
</evidence>
<keyword evidence="5 9" id="KW-0493">Microtubule</keyword>
<evidence type="ECO:0000256" key="5">
    <source>
        <dbReference type="ARBA" id="ARBA00022701"/>
    </source>
</evidence>
<dbReference type="SUPFAM" id="SSF140612">
    <property type="entry name" value="EB1 dimerisation domain-like"/>
    <property type="match status" value="1"/>
</dbReference>
<evidence type="ECO:0000256" key="9">
    <source>
        <dbReference type="PROSITE-ProRule" id="PRU00576"/>
    </source>
</evidence>
<dbReference type="Proteomes" id="UP000054304">
    <property type="component" value="Unassembled WGS sequence"/>
</dbReference>
<dbReference type="PROSITE" id="PS50021">
    <property type="entry name" value="CH"/>
    <property type="match status" value="1"/>
</dbReference>
<feature type="domain" description="Calponin-homology (CH)" evidence="12">
    <location>
        <begin position="5"/>
        <end position="106"/>
    </location>
</feature>
<keyword evidence="6" id="KW-0498">Mitosis</keyword>
<keyword evidence="8" id="KW-0131">Cell cycle</keyword>
<dbReference type="OrthoDB" id="2119228at2759"/>
<evidence type="ECO:0000256" key="7">
    <source>
        <dbReference type="ARBA" id="ARBA00023212"/>
    </source>
</evidence>
<dbReference type="GO" id="GO:0051233">
    <property type="term" value="C:spindle midzone"/>
    <property type="evidence" value="ECO:0007669"/>
    <property type="project" value="EnsemblFungi"/>
</dbReference>
<keyword evidence="4" id="KW-0132">Cell division</keyword>
<protein>
    <submittedName>
        <fullName evidence="14">LALA0S01e08746g1_1</fullName>
    </submittedName>
</protein>
<keyword evidence="10" id="KW-0175">Coiled coil</keyword>
<dbReference type="InterPro" id="IPR036133">
    <property type="entry name" value="EB1_C_sf"/>
</dbReference>
<dbReference type="GO" id="GO:0007019">
    <property type="term" value="P:microtubule depolymerization"/>
    <property type="evidence" value="ECO:0007669"/>
    <property type="project" value="EnsemblFungi"/>
</dbReference>
<dbReference type="Gene3D" id="1.10.418.10">
    <property type="entry name" value="Calponin-like domain"/>
    <property type="match status" value="1"/>
</dbReference>
<dbReference type="EMBL" id="LN736360">
    <property type="protein sequence ID" value="CEP60351.1"/>
    <property type="molecule type" value="Genomic_DNA"/>
</dbReference>
<dbReference type="AlphaFoldDB" id="A0A0C7N4E0"/>
<dbReference type="GO" id="GO:0051301">
    <property type="term" value="P:cell division"/>
    <property type="evidence" value="ECO:0007669"/>
    <property type="project" value="UniProtKB-KW"/>
</dbReference>
<sequence length="333" mass="37054">MSGVGESRSELLGWLNELLRLNYGKIEQCGTGAAYCQIVDSIYGDVPMHRVKFNATAEYEFLTNFKILQSSFTKHRLEKTILVEKLVKCRFQDNLEFLQWLKKFWFQNKDESLYDAESRRKYRAPALPAGHGDGVPASRSISSSTGGYHQGGGSSSSAPTSMVKKRVNGPLRNTASMGSARLSTTGLMSRKSSAEQQAHVVGLQTKLSQAQSNLESTEKEVGQYREAIAIMERERDFYFGKLRDIEILSQSTKDLCKEGVYSSDPQELVRFLSKIQQILYATEEGFEVAIDESSNNHNGSPNPSANSNNIAASTVQEAVNQPAHNLIIDEETF</sequence>
<name>A0A0C7N4E0_9SACH</name>
<gene>
    <name evidence="14" type="ORF">LALA0_S01e08746g</name>
</gene>
<dbReference type="HOGENOM" id="CLU_041744_2_0_1"/>
<reference evidence="14 15" key="1">
    <citation type="submission" date="2014-12" db="EMBL/GenBank/DDBJ databases">
        <authorList>
            <person name="Neuveglise Cecile"/>
        </authorList>
    </citation>
    <scope>NUCLEOTIDE SEQUENCE [LARGE SCALE GENOMIC DNA]</scope>
    <source>
        <strain evidence="14 15">CBS 12615</strain>
    </source>
</reference>
<dbReference type="Gene3D" id="1.20.5.1430">
    <property type="match status" value="1"/>
</dbReference>
<evidence type="ECO:0000256" key="6">
    <source>
        <dbReference type="ARBA" id="ARBA00022776"/>
    </source>
</evidence>
<dbReference type="GO" id="GO:0035371">
    <property type="term" value="C:microtubule plus-end"/>
    <property type="evidence" value="ECO:0007669"/>
    <property type="project" value="EnsemblFungi"/>
</dbReference>
<dbReference type="PROSITE" id="PS51230">
    <property type="entry name" value="EB1_C"/>
    <property type="match status" value="1"/>
</dbReference>
<evidence type="ECO:0000256" key="8">
    <source>
        <dbReference type="ARBA" id="ARBA00023306"/>
    </source>
</evidence>
<dbReference type="GO" id="GO:0000922">
    <property type="term" value="C:spindle pole"/>
    <property type="evidence" value="ECO:0007669"/>
    <property type="project" value="EnsemblFungi"/>
</dbReference>